<evidence type="ECO:0000313" key="3">
    <source>
        <dbReference type="Proteomes" id="UP001596492"/>
    </source>
</evidence>
<evidence type="ECO:0000256" key="1">
    <source>
        <dbReference type="SAM" id="Phobius"/>
    </source>
</evidence>
<proteinExistence type="predicted"/>
<reference evidence="3" key="1">
    <citation type="journal article" date="2019" name="Int. J. Syst. Evol. Microbiol.">
        <title>The Global Catalogue of Microorganisms (GCM) 10K type strain sequencing project: providing services to taxonomists for standard genome sequencing and annotation.</title>
        <authorList>
            <consortium name="The Broad Institute Genomics Platform"/>
            <consortium name="The Broad Institute Genome Sequencing Center for Infectious Disease"/>
            <person name="Wu L."/>
            <person name="Ma J."/>
        </authorList>
    </citation>
    <scope>NUCLEOTIDE SEQUENCE [LARGE SCALE GENOMIC DNA]</scope>
    <source>
        <strain evidence="3">CCUG 51308</strain>
    </source>
</reference>
<comment type="caution">
    <text evidence="2">The sequence shown here is derived from an EMBL/GenBank/DDBJ whole genome shotgun (WGS) entry which is preliminary data.</text>
</comment>
<accession>A0ABW2IJN2</accession>
<protein>
    <recommendedName>
        <fullName evidence="4">Transmembrane protein (PGPGW)</fullName>
    </recommendedName>
</protein>
<sequence length="120" mass="13216">MTNDLSKQNLEKTKWLPPKLDTPNPAAVAKGGVMKILRPILALLGVFFIVIGVPIAFLTPIPFVPIGLPIVILGVVLLARNSLTGKRWMRNVIAKHPSLKRFAPNWLLHLILGDEAQTLK</sequence>
<gene>
    <name evidence="2" type="ORF">ACFQS8_05425</name>
</gene>
<keyword evidence="3" id="KW-1185">Reference proteome</keyword>
<keyword evidence="1" id="KW-1133">Transmembrane helix</keyword>
<keyword evidence="1" id="KW-0812">Transmembrane</keyword>
<name>A0ABW2IJN2_9PROT</name>
<organism evidence="2 3">
    <name type="scientific">Hirschia litorea</name>
    <dbReference type="NCBI Taxonomy" id="1199156"/>
    <lineage>
        <taxon>Bacteria</taxon>
        <taxon>Pseudomonadati</taxon>
        <taxon>Pseudomonadota</taxon>
        <taxon>Alphaproteobacteria</taxon>
        <taxon>Hyphomonadales</taxon>
        <taxon>Hyphomonadaceae</taxon>
        <taxon>Hirschia</taxon>
    </lineage>
</organism>
<dbReference type="RefSeq" id="WP_382166245.1">
    <property type="nucleotide sequence ID" value="NZ_JBHTBR010000002.1"/>
</dbReference>
<feature type="transmembrane region" description="Helical" evidence="1">
    <location>
        <begin position="63"/>
        <end position="80"/>
    </location>
</feature>
<evidence type="ECO:0008006" key="4">
    <source>
        <dbReference type="Google" id="ProtNLM"/>
    </source>
</evidence>
<dbReference type="EMBL" id="JBHTBR010000002">
    <property type="protein sequence ID" value="MFC7291047.1"/>
    <property type="molecule type" value="Genomic_DNA"/>
</dbReference>
<keyword evidence="1" id="KW-0472">Membrane</keyword>
<evidence type="ECO:0000313" key="2">
    <source>
        <dbReference type="EMBL" id="MFC7291047.1"/>
    </source>
</evidence>
<feature type="transmembrane region" description="Helical" evidence="1">
    <location>
        <begin position="40"/>
        <end position="57"/>
    </location>
</feature>
<dbReference type="Proteomes" id="UP001596492">
    <property type="component" value="Unassembled WGS sequence"/>
</dbReference>